<evidence type="ECO:0000313" key="3">
    <source>
        <dbReference type="EMBL" id="GMI44783.1"/>
    </source>
</evidence>
<gene>
    <name evidence="3" type="ORF">TrCOL_g4193</name>
</gene>
<reference evidence="4" key="1">
    <citation type="journal article" date="2023" name="Commun. Biol.">
        <title>Genome analysis of Parmales, the sister group of diatoms, reveals the evolutionary specialization of diatoms from phago-mixotrophs to photoautotrophs.</title>
        <authorList>
            <person name="Ban H."/>
            <person name="Sato S."/>
            <person name="Yoshikawa S."/>
            <person name="Yamada K."/>
            <person name="Nakamura Y."/>
            <person name="Ichinomiya M."/>
            <person name="Sato N."/>
            <person name="Blanc-Mathieu R."/>
            <person name="Endo H."/>
            <person name="Kuwata A."/>
            <person name="Ogata H."/>
        </authorList>
    </citation>
    <scope>NUCLEOTIDE SEQUENCE [LARGE SCALE GENOMIC DNA]</scope>
</reference>
<evidence type="ECO:0000256" key="1">
    <source>
        <dbReference type="SAM" id="Coils"/>
    </source>
</evidence>
<evidence type="ECO:0000313" key="4">
    <source>
        <dbReference type="Proteomes" id="UP001165065"/>
    </source>
</evidence>
<accession>A0A9W7GIB2</accession>
<proteinExistence type="predicted"/>
<comment type="caution">
    <text evidence="3">The sequence shown here is derived from an EMBL/GenBank/DDBJ whole genome shotgun (WGS) entry which is preliminary data.</text>
</comment>
<dbReference type="OrthoDB" id="195806at2759"/>
<dbReference type="EMBL" id="BRYA01000225">
    <property type="protein sequence ID" value="GMI44783.1"/>
    <property type="molecule type" value="Genomic_DNA"/>
</dbReference>
<feature type="compositionally biased region" description="Basic and acidic residues" evidence="2">
    <location>
        <begin position="369"/>
        <end position="393"/>
    </location>
</feature>
<dbReference type="Proteomes" id="UP001165065">
    <property type="component" value="Unassembled WGS sequence"/>
</dbReference>
<evidence type="ECO:0000256" key="2">
    <source>
        <dbReference type="SAM" id="MobiDB-lite"/>
    </source>
</evidence>
<keyword evidence="4" id="KW-1185">Reference proteome</keyword>
<keyword evidence="1" id="KW-0175">Coiled coil</keyword>
<protein>
    <submittedName>
        <fullName evidence="3">Uncharacterized protein</fullName>
    </submittedName>
</protein>
<name>A0A9W7GIB2_9STRA</name>
<feature type="region of interest" description="Disordered" evidence="2">
    <location>
        <begin position="369"/>
        <end position="407"/>
    </location>
</feature>
<feature type="region of interest" description="Disordered" evidence="2">
    <location>
        <begin position="1"/>
        <end position="34"/>
    </location>
</feature>
<feature type="coiled-coil region" evidence="1">
    <location>
        <begin position="276"/>
        <end position="303"/>
    </location>
</feature>
<feature type="compositionally biased region" description="Basic and acidic residues" evidence="2">
    <location>
        <begin position="427"/>
        <end position="436"/>
    </location>
</feature>
<dbReference type="AlphaFoldDB" id="A0A9W7GIB2"/>
<sequence length="768" mass="86473">MSNISARKSSLRDPSPTPSDDSLSRFIQRSERARSPSNSQKNILVLAGAKLALLFVKVVKVSIMRAFMTWMHNASHIKTSIMCGERILRGVRDRRMVKSLLIKFNTWKILSHLYRSDTTKLRNRKTNILKSTLKRKHTLALRGAFNRLRSSTLVHLKYDIQCLKLEHSSLSTDFARLLQDFDRLNAHSASLASRTLTAETNTMRYNNLLRRTTIGAGLLKLNTLLCSKTTLTLIWGKPMSDSTSLLKAFSGHPCSKYFRKWDILTRASSWAEGAKNHGLSENLEWHQNRVENLTKQMASLQTQADERKWSVDVMAKQVVRGTEENANMKLIISDLQEKLDAKQLTERNLRMEVDNFKEMLEAQVERVIEHSDMETSQRLREESPQKEEKERTKIPHFGTPSKALLSRSQNSLLSRLENEAGAVMKNLGREDNKPSPDKNGSNSGFFIKGQGVGIEDLNSTSRRQPPPSSGFAEHIDEKILSSVRGHPTQNVLAMNQEGLLDCFKHYSRNQHTSKAKQRKRTFSSTATTANAIDDGGVRVLDEASYMRFAREMSLTTILPNSKLLGAFRSCAIRTNGEQRPILDSQHFCSCLAVVAMLVFEGEPELTAREKVGTLLSTLDSKNRFLKYPAPILVGSEHETILWEIFQNYCSVIDRRKGNGEGGVTSSGFAKFVKEFGILKGIPASSGKTDAIFTEVVTRRAARSNNRQTAEVKHSGTHATNTKKMSFDDFVLSVSYLGRAKEREGFEAVDDAVVVKACVDDLMEYMRAM</sequence>
<feature type="region of interest" description="Disordered" evidence="2">
    <location>
        <begin position="426"/>
        <end position="449"/>
    </location>
</feature>
<dbReference type="Gene3D" id="1.10.238.10">
    <property type="entry name" value="EF-hand"/>
    <property type="match status" value="1"/>
</dbReference>
<organism evidence="3 4">
    <name type="scientific">Triparma columacea</name>
    <dbReference type="NCBI Taxonomy" id="722753"/>
    <lineage>
        <taxon>Eukaryota</taxon>
        <taxon>Sar</taxon>
        <taxon>Stramenopiles</taxon>
        <taxon>Ochrophyta</taxon>
        <taxon>Bolidophyceae</taxon>
        <taxon>Parmales</taxon>
        <taxon>Triparmaceae</taxon>
        <taxon>Triparma</taxon>
    </lineage>
</organism>
<feature type="compositionally biased region" description="Low complexity" evidence="2">
    <location>
        <begin position="12"/>
        <end position="25"/>
    </location>
</feature>